<proteinExistence type="inferred from homology"/>
<gene>
    <name evidence="3" type="ORF">RMN56_29065</name>
</gene>
<comment type="similarity">
    <text evidence="1">Belongs to the barstar family.</text>
</comment>
<accession>A0ABY9ZVE5</accession>
<dbReference type="EMBL" id="CP134876">
    <property type="protein sequence ID" value="WNM39128.1"/>
    <property type="molecule type" value="Genomic_DNA"/>
</dbReference>
<evidence type="ECO:0000313" key="3">
    <source>
        <dbReference type="EMBL" id="WNM39128.1"/>
    </source>
</evidence>
<dbReference type="Gene3D" id="3.30.370.10">
    <property type="entry name" value="Barstar-like"/>
    <property type="match status" value="1"/>
</dbReference>
<dbReference type="Pfam" id="PF01337">
    <property type="entry name" value="Barstar"/>
    <property type="match status" value="1"/>
</dbReference>
<evidence type="ECO:0000313" key="4">
    <source>
        <dbReference type="Proteomes" id="UP001303001"/>
    </source>
</evidence>
<feature type="domain" description="Barstar (barnase inhibitor)" evidence="2">
    <location>
        <begin position="4"/>
        <end position="63"/>
    </location>
</feature>
<protein>
    <submittedName>
        <fullName evidence="3">Barstar family protein</fullName>
    </submittedName>
</protein>
<dbReference type="Proteomes" id="UP001303001">
    <property type="component" value="Chromosome"/>
</dbReference>
<reference evidence="3 4" key="1">
    <citation type="submission" date="2023-09" db="EMBL/GenBank/DDBJ databases">
        <title>Micromonospora halotolerans DSM 45598 genome sequence.</title>
        <authorList>
            <person name="Mo P."/>
        </authorList>
    </citation>
    <scope>NUCLEOTIDE SEQUENCE [LARGE SCALE GENOMIC DNA]</scope>
    <source>
        <strain evidence="3 4">DSM 45598</strain>
    </source>
</reference>
<keyword evidence="4" id="KW-1185">Reference proteome</keyword>
<name>A0ABY9ZVE5_9ACTN</name>
<sequence length="139" mass="15626">MTTVYAIDGRRVQTLEDFWRVVGEAVNGPGGYFGRNLDALHDCLHGGMGAPEDDDYVFEWRYHEECIRSCRRSCAPPGGVTVTACSRPMWGRQSVVPSRVRCLTSRSRQVQPGWNRCNPARPRRVFVASAIAWAAGRLR</sequence>
<evidence type="ECO:0000256" key="1">
    <source>
        <dbReference type="ARBA" id="ARBA00006845"/>
    </source>
</evidence>
<dbReference type="SUPFAM" id="SSF52038">
    <property type="entry name" value="Barstar-related"/>
    <property type="match status" value="1"/>
</dbReference>
<organism evidence="3 4">
    <name type="scientific">Micromonospora halotolerans</name>
    <dbReference type="NCBI Taxonomy" id="709879"/>
    <lineage>
        <taxon>Bacteria</taxon>
        <taxon>Bacillati</taxon>
        <taxon>Actinomycetota</taxon>
        <taxon>Actinomycetes</taxon>
        <taxon>Micromonosporales</taxon>
        <taxon>Micromonosporaceae</taxon>
        <taxon>Micromonospora</taxon>
    </lineage>
</organism>
<dbReference type="InterPro" id="IPR000468">
    <property type="entry name" value="Barstar"/>
</dbReference>
<dbReference type="InterPro" id="IPR035905">
    <property type="entry name" value="Barstar-like_sf"/>
</dbReference>
<dbReference type="RefSeq" id="WP_313721032.1">
    <property type="nucleotide sequence ID" value="NZ_CP134876.1"/>
</dbReference>
<evidence type="ECO:0000259" key="2">
    <source>
        <dbReference type="Pfam" id="PF01337"/>
    </source>
</evidence>